<dbReference type="Proteomes" id="UP000053820">
    <property type="component" value="Unassembled WGS sequence"/>
</dbReference>
<accession>A0A0C9V950</accession>
<dbReference type="GO" id="GO:0005634">
    <property type="term" value="C:nucleus"/>
    <property type="evidence" value="ECO:0007669"/>
    <property type="project" value="TreeGrafter"/>
</dbReference>
<dbReference type="InterPro" id="IPR012677">
    <property type="entry name" value="Nucleotide-bd_a/b_plait_sf"/>
</dbReference>
<dbReference type="SUPFAM" id="SSF54928">
    <property type="entry name" value="RNA-binding domain, RBD"/>
    <property type="match status" value="1"/>
</dbReference>
<proteinExistence type="predicted"/>
<dbReference type="InterPro" id="IPR050502">
    <property type="entry name" value="Euk_RNA-bind_prot"/>
</dbReference>
<dbReference type="Gene3D" id="3.30.70.330">
    <property type="match status" value="2"/>
</dbReference>
<name>A0A0C9V950_9AGAM</name>
<feature type="compositionally biased region" description="Polar residues" evidence="3">
    <location>
        <begin position="57"/>
        <end position="76"/>
    </location>
</feature>
<evidence type="ECO:0000256" key="2">
    <source>
        <dbReference type="PROSITE-ProRule" id="PRU00176"/>
    </source>
</evidence>
<organism evidence="5 6">
    <name type="scientific">Hydnomerulius pinastri MD-312</name>
    <dbReference type="NCBI Taxonomy" id="994086"/>
    <lineage>
        <taxon>Eukaryota</taxon>
        <taxon>Fungi</taxon>
        <taxon>Dikarya</taxon>
        <taxon>Basidiomycota</taxon>
        <taxon>Agaricomycotina</taxon>
        <taxon>Agaricomycetes</taxon>
        <taxon>Agaricomycetidae</taxon>
        <taxon>Boletales</taxon>
        <taxon>Boletales incertae sedis</taxon>
        <taxon>Leucogyrophana</taxon>
    </lineage>
</organism>
<sequence>MNRDTYPVVENASKHKSDPFKMDGQARQSDARLKQGHQRSLEMDSLKGMYGPLGHNSAGNPMTSLRGITSKPNPRTATKEVDMRRNLYVLGLPFDLTKSDFANVFAPFGTVAHAVILATVDSASRRRGFVVMSTHAEARAAMNALSRTQIKGHTLDVSWAVVQRSQGFLDGADRTMMLASSASSPLSGSDALYANTTLPHGSENPINSPWNLSHMPTSKLLVSNLPTLLFTVVADLHPLFYPFGPIKDTKILGPSPNNSLDGTVAAVVEYVNPSSAQEAKETLQFQSYAGYQIGVHYIYDNMPMMDERFVSLTTVPHTGYGKGSDTGLNPFAPPFTIGSRFLPGNQMHEPQYNVYHSSAIPSGMPSDTPVAPQPLPMHLRPHVSDAISRSSSATSSK</sequence>
<feature type="domain" description="RRM" evidence="4">
    <location>
        <begin position="218"/>
        <end position="300"/>
    </location>
</feature>
<gene>
    <name evidence="5" type="ORF">HYDPIDRAFT_182932</name>
</gene>
<dbReference type="InterPro" id="IPR035979">
    <property type="entry name" value="RBD_domain_sf"/>
</dbReference>
<keyword evidence="1 2" id="KW-0694">RNA-binding</keyword>
<dbReference type="SMART" id="SM00360">
    <property type="entry name" value="RRM"/>
    <property type="match status" value="2"/>
</dbReference>
<dbReference type="OrthoDB" id="6159137at2759"/>
<dbReference type="HOGENOM" id="CLU_051381_1_0_1"/>
<dbReference type="Pfam" id="PF00076">
    <property type="entry name" value="RRM_1"/>
    <property type="match status" value="2"/>
</dbReference>
<reference evidence="5 6" key="1">
    <citation type="submission" date="2014-04" db="EMBL/GenBank/DDBJ databases">
        <title>Evolutionary Origins and Diversification of the Mycorrhizal Mutualists.</title>
        <authorList>
            <consortium name="DOE Joint Genome Institute"/>
            <consortium name="Mycorrhizal Genomics Consortium"/>
            <person name="Kohler A."/>
            <person name="Kuo A."/>
            <person name="Nagy L.G."/>
            <person name="Floudas D."/>
            <person name="Copeland A."/>
            <person name="Barry K.W."/>
            <person name="Cichocki N."/>
            <person name="Veneault-Fourrey C."/>
            <person name="LaButti K."/>
            <person name="Lindquist E.A."/>
            <person name="Lipzen A."/>
            <person name="Lundell T."/>
            <person name="Morin E."/>
            <person name="Murat C."/>
            <person name="Riley R."/>
            <person name="Ohm R."/>
            <person name="Sun H."/>
            <person name="Tunlid A."/>
            <person name="Henrissat B."/>
            <person name="Grigoriev I.V."/>
            <person name="Hibbett D.S."/>
            <person name="Martin F."/>
        </authorList>
    </citation>
    <scope>NUCLEOTIDE SEQUENCE [LARGE SCALE GENOMIC DNA]</scope>
    <source>
        <strain evidence="5 6">MD-312</strain>
    </source>
</reference>
<dbReference type="CDD" id="cd00590">
    <property type="entry name" value="RRM_SF"/>
    <property type="match status" value="1"/>
</dbReference>
<feature type="compositionally biased region" description="Low complexity" evidence="3">
    <location>
        <begin position="384"/>
        <end position="397"/>
    </location>
</feature>
<feature type="region of interest" description="Disordered" evidence="3">
    <location>
        <begin position="1"/>
        <end position="38"/>
    </location>
</feature>
<dbReference type="PANTHER" id="PTHR48025:SF1">
    <property type="entry name" value="RRM DOMAIN-CONTAINING PROTEIN"/>
    <property type="match status" value="1"/>
</dbReference>
<protein>
    <recommendedName>
        <fullName evidence="4">RRM domain-containing protein</fullName>
    </recommendedName>
</protein>
<evidence type="ECO:0000313" key="5">
    <source>
        <dbReference type="EMBL" id="KIJ62174.1"/>
    </source>
</evidence>
<evidence type="ECO:0000259" key="4">
    <source>
        <dbReference type="PROSITE" id="PS50102"/>
    </source>
</evidence>
<evidence type="ECO:0000256" key="1">
    <source>
        <dbReference type="ARBA" id="ARBA00022884"/>
    </source>
</evidence>
<feature type="region of interest" description="Disordered" evidence="3">
    <location>
        <begin position="363"/>
        <end position="397"/>
    </location>
</feature>
<dbReference type="EMBL" id="KN839857">
    <property type="protein sequence ID" value="KIJ62174.1"/>
    <property type="molecule type" value="Genomic_DNA"/>
</dbReference>
<dbReference type="GO" id="GO:0003729">
    <property type="term" value="F:mRNA binding"/>
    <property type="evidence" value="ECO:0007669"/>
    <property type="project" value="TreeGrafter"/>
</dbReference>
<dbReference type="InterPro" id="IPR000504">
    <property type="entry name" value="RRM_dom"/>
</dbReference>
<feature type="region of interest" description="Disordered" evidence="3">
    <location>
        <begin position="57"/>
        <end position="77"/>
    </location>
</feature>
<dbReference type="PROSITE" id="PS50102">
    <property type="entry name" value="RRM"/>
    <property type="match status" value="2"/>
</dbReference>
<evidence type="ECO:0000313" key="6">
    <source>
        <dbReference type="Proteomes" id="UP000053820"/>
    </source>
</evidence>
<dbReference type="AlphaFoldDB" id="A0A0C9V950"/>
<feature type="compositionally biased region" description="Basic and acidic residues" evidence="3">
    <location>
        <begin position="29"/>
        <end position="38"/>
    </location>
</feature>
<dbReference type="PANTHER" id="PTHR48025">
    <property type="entry name" value="OS02G0815200 PROTEIN"/>
    <property type="match status" value="1"/>
</dbReference>
<keyword evidence="6" id="KW-1185">Reference proteome</keyword>
<evidence type="ECO:0000256" key="3">
    <source>
        <dbReference type="SAM" id="MobiDB-lite"/>
    </source>
</evidence>
<feature type="compositionally biased region" description="Basic and acidic residues" evidence="3">
    <location>
        <begin position="12"/>
        <end position="21"/>
    </location>
</feature>
<feature type="domain" description="RRM" evidence="4">
    <location>
        <begin position="85"/>
        <end position="162"/>
    </location>
</feature>